<dbReference type="Proteomes" id="UP001500167">
    <property type="component" value="Unassembled WGS sequence"/>
</dbReference>
<evidence type="ECO:0000313" key="2">
    <source>
        <dbReference type="EMBL" id="GAA4178404.1"/>
    </source>
</evidence>
<protein>
    <submittedName>
        <fullName evidence="2">GNAT family N-acetyltransferase</fullName>
    </submittedName>
</protein>
<dbReference type="Pfam" id="PF13673">
    <property type="entry name" value="Acetyltransf_10"/>
    <property type="match status" value="1"/>
</dbReference>
<feature type="domain" description="N-acetyltransferase" evidence="1">
    <location>
        <begin position="6"/>
        <end position="149"/>
    </location>
</feature>
<dbReference type="RefSeq" id="WP_346086633.1">
    <property type="nucleotide sequence ID" value="NZ_BAAAZK010000007.1"/>
</dbReference>
<dbReference type="InterPro" id="IPR016181">
    <property type="entry name" value="Acyl_CoA_acyltransferase"/>
</dbReference>
<dbReference type="InterPro" id="IPR000182">
    <property type="entry name" value="GNAT_dom"/>
</dbReference>
<dbReference type="Gene3D" id="3.40.630.30">
    <property type="match status" value="1"/>
</dbReference>
<dbReference type="CDD" id="cd04301">
    <property type="entry name" value="NAT_SF"/>
    <property type="match status" value="1"/>
</dbReference>
<keyword evidence="3" id="KW-1185">Reference proteome</keyword>
<reference evidence="3" key="1">
    <citation type="journal article" date="2019" name="Int. J. Syst. Evol. Microbiol.">
        <title>The Global Catalogue of Microorganisms (GCM) 10K type strain sequencing project: providing services to taxonomists for standard genome sequencing and annotation.</title>
        <authorList>
            <consortium name="The Broad Institute Genomics Platform"/>
            <consortium name="The Broad Institute Genome Sequencing Center for Infectious Disease"/>
            <person name="Wu L."/>
            <person name="Ma J."/>
        </authorList>
    </citation>
    <scope>NUCLEOTIDE SEQUENCE [LARGE SCALE GENOMIC DNA]</scope>
    <source>
        <strain evidence="3">JCM 16722</strain>
    </source>
</reference>
<evidence type="ECO:0000259" key="1">
    <source>
        <dbReference type="PROSITE" id="PS51186"/>
    </source>
</evidence>
<dbReference type="SUPFAM" id="SSF55729">
    <property type="entry name" value="Acyl-CoA N-acyltransferases (Nat)"/>
    <property type="match status" value="1"/>
</dbReference>
<name>A0ABP8A5N9_9SPHI</name>
<dbReference type="PROSITE" id="PS51186">
    <property type="entry name" value="GNAT"/>
    <property type="match status" value="1"/>
</dbReference>
<accession>A0ABP8A5N9</accession>
<proteinExistence type="predicted"/>
<sequence>MDVWEIKYRPALKSDLKFLLDLRIQTMNQHLIASSLPVSDEAHLQRIEYQFVHATIIEISKCTIGLLKVHRQANNIELIQIQVAPSYQGKGIGTRILNDLIKEATESEKTITLSVLKTNPAKGLYLSVGFKIVAETDDSYLMLFEKRVSKQ</sequence>
<evidence type="ECO:0000313" key="3">
    <source>
        <dbReference type="Proteomes" id="UP001500167"/>
    </source>
</evidence>
<organism evidence="2 3">
    <name type="scientific">Sphingobacterium ginsenosidimutans</name>
    <dbReference type="NCBI Taxonomy" id="687845"/>
    <lineage>
        <taxon>Bacteria</taxon>
        <taxon>Pseudomonadati</taxon>
        <taxon>Bacteroidota</taxon>
        <taxon>Sphingobacteriia</taxon>
        <taxon>Sphingobacteriales</taxon>
        <taxon>Sphingobacteriaceae</taxon>
        <taxon>Sphingobacterium</taxon>
    </lineage>
</organism>
<dbReference type="EMBL" id="BAAAZK010000007">
    <property type="protein sequence ID" value="GAA4178404.1"/>
    <property type="molecule type" value="Genomic_DNA"/>
</dbReference>
<comment type="caution">
    <text evidence="2">The sequence shown here is derived from an EMBL/GenBank/DDBJ whole genome shotgun (WGS) entry which is preliminary data.</text>
</comment>
<gene>
    <name evidence="2" type="ORF">GCM10022218_28980</name>
</gene>